<keyword evidence="6" id="KW-0067">ATP-binding</keyword>
<dbReference type="PANTHER" id="PTHR18934">
    <property type="entry name" value="ATP-DEPENDENT RNA HELICASE"/>
    <property type="match status" value="1"/>
</dbReference>
<feature type="region of interest" description="Disordered" evidence="7">
    <location>
        <begin position="224"/>
        <end position="250"/>
    </location>
</feature>
<protein>
    <recommendedName>
        <fullName evidence="2">RNA helicase</fullName>
        <ecNumber evidence="2">3.6.4.13</ecNumber>
    </recommendedName>
</protein>
<dbReference type="InterPro" id="IPR048333">
    <property type="entry name" value="HA2_WH"/>
</dbReference>
<evidence type="ECO:0000256" key="6">
    <source>
        <dbReference type="ARBA" id="ARBA00022840"/>
    </source>
</evidence>
<dbReference type="GO" id="GO:0000462">
    <property type="term" value="P:maturation of SSU-rRNA from tricistronic rRNA transcript (SSU-rRNA, 5.8S rRNA, LSU-rRNA)"/>
    <property type="evidence" value="ECO:0007669"/>
    <property type="project" value="TreeGrafter"/>
</dbReference>
<evidence type="ECO:0000256" key="7">
    <source>
        <dbReference type="SAM" id="MobiDB-lite"/>
    </source>
</evidence>
<dbReference type="Pfam" id="PF07717">
    <property type="entry name" value="OB_NTP_bind"/>
    <property type="match status" value="1"/>
</dbReference>
<dbReference type="PROSITE" id="PS51192">
    <property type="entry name" value="HELICASE_ATP_BIND_1"/>
    <property type="match status" value="1"/>
</dbReference>
<dbReference type="STRING" id="10195.A0A3M7SWS1"/>
<dbReference type="SMART" id="SM00490">
    <property type="entry name" value="HELICc"/>
    <property type="match status" value="1"/>
</dbReference>
<evidence type="ECO:0000313" key="10">
    <source>
        <dbReference type="EMBL" id="RNA40129.1"/>
    </source>
</evidence>
<dbReference type="PANTHER" id="PTHR18934:SF99">
    <property type="entry name" value="ATP-DEPENDENT RNA HELICASE DHX37-RELATED"/>
    <property type="match status" value="1"/>
</dbReference>
<sequence>MVAKYVTRDYVNKIDGYVIGITEPRRVAAISMSKRVSDEMNFQQTESTVSYQIRYEGTTKPETRIKFMTDGVLLKEVQNDFLLTKYSAILIDEAHERSVYTDILIGLLSRIVPVRNKRSNPLKLIIMSATLRVQDFTENTTLFKQIPPCVSVDSRQFPVSIHFNKHTYQDYLAEAYRKVCKIHRRLPDGGILVFLTGQQEVNVLCAKLRKTFAKLSQEVQQKSADQKEVPTVSLDNYSSMPMDEEQDELDECDLSLDQEDVDSEGDDEEIGEENPLRNAATSSAVKPLYVLPLYAMLSTEKQAKVFDQVPDNHRLCVVATNIAETSLTIPNIKYVVDSGKTKVKFYDKLTGVSTFRICWTSKASADQRSGRAGRTSPGHCYRLYSSAVYNDEFLKFMEPEIARKPVEDLILQMKDLGIDRIQNFPFPTPPDTSAVKAAENLLVQLGALEYDKGRIKSKKDEQITKITGLGKLMASFPINPRYSKMLTLASTQENNKLILSYVICLICGLSVPELFLEGDTTVNANPSDADDNQKCERVTVKYSQLRQKILGGTTGTHSALLGDLMLLLVALGAVEYQQQNSSDNQAILKFCEQYGIRYKAIIEARKLRKQLVNTINIIFPNIDLNIDPKMAPPNEEHAKLLRQLVLSGMVDRIAKRHDQVLVKDGKEIKNAYQGLMLAEPIFIHPSSVLFKELPNYVCYVDMVETSKMYMKGVCAFENEWMPVYLPSQCSFEKPIVNETEQGFELMKPRFCSKLGKVLCHRGSTFGSFMWKIKPVEVEFPESLDFYKWFAKFLLEGAIYSDLRKYSSVLLGSPSTMLKSWAKLQPRTEALLNALIAQKCVSKEKLHQIWMSKKDYLLNEYLQWVPESIHFEVRLKWPPKG</sequence>
<comment type="similarity">
    <text evidence="1">Belongs to the DEAD box helicase family. DEAH subfamily.</text>
</comment>
<dbReference type="GO" id="GO:0003723">
    <property type="term" value="F:RNA binding"/>
    <property type="evidence" value="ECO:0007669"/>
    <property type="project" value="TreeGrafter"/>
</dbReference>
<evidence type="ECO:0000256" key="5">
    <source>
        <dbReference type="ARBA" id="ARBA00022806"/>
    </source>
</evidence>
<dbReference type="SUPFAM" id="SSF52540">
    <property type="entry name" value="P-loop containing nucleoside triphosphate hydrolases"/>
    <property type="match status" value="1"/>
</dbReference>
<name>A0A3M7SWS1_BRAPC</name>
<gene>
    <name evidence="10" type="ORF">BpHYR1_044118</name>
</gene>
<feature type="domain" description="Helicase ATP-binding" evidence="8">
    <location>
        <begin position="1"/>
        <end position="149"/>
    </location>
</feature>
<dbReference type="InterPro" id="IPR007502">
    <property type="entry name" value="Helicase-assoc_dom"/>
</dbReference>
<dbReference type="InterPro" id="IPR056371">
    <property type="entry name" value="DHX37-like_C"/>
</dbReference>
<comment type="caution">
    <text evidence="10">The sequence shown here is derived from an EMBL/GenBank/DDBJ whole genome shotgun (WGS) entry which is preliminary data.</text>
</comment>
<dbReference type="InterPro" id="IPR011709">
    <property type="entry name" value="DEAD-box_helicase_OB_fold"/>
</dbReference>
<dbReference type="Gene3D" id="3.40.50.300">
    <property type="entry name" value="P-loop containing nucleotide triphosphate hydrolases"/>
    <property type="match status" value="2"/>
</dbReference>
<proteinExistence type="inferred from homology"/>
<dbReference type="GO" id="GO:0003724">
    <property type="term" value="F:RNA helicase activity"/>
    <property type="evidence" value="ECO:0007669"/>
    <property type="project" value="UniProtKB-EC"/>
</dbReference>
<reference evidence="10 11" key="1">
    <citation type="journal article" date="2018" name="Sci. Rep.">
        <title>Genomic signatures of local adaptation to the degree of environmental predictability in rotifers.</title>
        <authorList>
            <person name="Franch-Gras L."/>
            <person name="Hahn C."/>
            <person name="Garcia-Roger E.M."/>
            <person name="Carmona M.J."/>
            <person name="Serra M."/>
            <person name="Gomez A."/>
        </authorList>
    </citation>
    <scope>NUCLEOTIDE SEQUENCE [LARGE SCALE GENOMIC DNA]</scope>
    <source>
        <strain evidence="10">HYR1</strain>
    </source>
</reference>
<accession>A0A3M7SWS1</accession>
<dbReference type="InterPro" id="IPR002464">
    <property type="entry name" value="DNA/RNA_helicase_DEAH_CS"/>
</dbReference>
<dbReference type="GO" id="GO:0016787">
    <property type="term" value="F:hydrolase activity"/>
    <property type="evidence" value="ECO:0007669"/>
    <property type="project" value="UniProtKB-KW"/>
</dbReference>
<dbReference type="Pfam" id="PF23362">
    <property type="entry name" value="DHX37_C"/>
    <property type="match status" value="1"/>
</dbReference>
<evidence type="ECO:0000259" key="9">
    <source>
        <dbReference type="PROSITE" id="PS51194"/>
    </source>
</evidence>
<dbReference type="EC" id="3.6.4.13" evidence="2"/>
<dbReference type="InterPro" id="IPR014001">
    <property type="entry name" value="Helicase_ATP-bd"/>
</dbReference>
<evidence type="ECO:0000259" key="8">
    <source>
        <dbReference type="PROSITE" id="PS51192"/>
    </source>
</evidence>
<evidence type="ECO:0000313" key="11">
    <source>
        <dbReference type="Proteomes" id="UP000276133"/>
    </source>
</evidence>
<evidence type="ECO:0000256" key="1">
    <source>
        <dbReference type="ARBA" id="ARBA00008792"/>
    </source>
</evidence>
<dbReference type="SMART" id="SM00847">
    <property type="entry name" value="HA2"/>
    <property type="match status" value="1"/>
</dbReference>
<keyword evidence="5 10" id="KW-0347">Helicase</keyword>
<dbReference type="AlphaFoldDB" id="A0A3M7SWS1"/>
<dbReference type="PROSITE" id="PS00690">
    <property type="entry name" value="DEAH_ATP_HELICASE"/>
    <property type="match status" value="1"/>
</dbReference>
<dbReference type="PROSITE" id="PS51194">
    <property type="entry name" value="HELICASE_CTER"/>
    <property type="match status" value="1"/>
</dbReference>
<dbReference type="Proteomes" id="UP000276133">
    <property type="component" value="Unassembled WGS sequence"/>
</dbReference>
<organism evidence="10 11">
    <name type="scientific">Brachionus plicatilis</name>
    <name type="common">Marine rotifer</name>
    <name type="synonym">Brachionus muelleri</name>
    <dbReference type="NCBI Taxonomy" id="10195"/>
    <lineage>
        <taxon>Eukaryota</taxon>
        <taxon>Metazoa</taxon>
        <taxon>Spiralia</taxon>
        <taxon>Gnathifera</taxon>
        <taxon>Rotifera</taxon>
        <taxon>Eurotatoria</taxon>
        <taxon>Monogononta</taxon>
        <taxon>Pseudotrocha</taxon>
        <taxon>Ploima</taxon>
        <taxon>Brachionidae</taxon>
        <taxon>Brachionus</taxon>
    </lineage>
</organism>
<keyword evidence="11" id="KW-1185">Reference proteome</keyword>
<evidence type="ECO:0000256" key="3">
    <source>
        <dbReference type="ARBA" id="ARBA00022741"/>
    </source>
</evidence>
<dbReference type="OrthoDB" id="10025033at2759"/>
<evidence type="ECO:0000256" key="2">
    <source>
        <dbReference type="ARBA" id="ARBA00012552"/>
    </source>
</evidence>
<dbReference type="CDD" id="cd18791">
    <property type="entry name" value="SF2_C_RHA"/>
    <property type="match status" value="1"/>
</dbReference>
<dbReference type="Pfam" id="PF04408">
    <property type="entry name" value="WHD_HA2"/>
    <property type="match status" value="1"/>
</dbReference>
<evidence type="ECO:0000256" key="4">
    <source>
        <dbReference type="ARBA" id="ARBA00022801"/>
    </source>
</evidence>
<dbReference type="GO" id="GO:0005730">
    <property type="term" value="C:nucleolus"/>
    <property type="evidence" value="ECO:0007669"/>
    <property type="project" value="TreeGrafter"/>
</dbReference>
<dbReference type="GO" id="GO:0005524">
    <property type="term" value="F:ATP binding"/>
    <property type="evidence" value="ECO:0007669"/>
    <property type="project" value="UniProtKB-KW"/>
</dbReference>
<dbReference type="InterPro" id="IPR027417">
    <property type="entry name" value="P-loop_NTPase"/>
</dbReference>
<keyword evidence="3" id="KW-0547">Nucleotide-binding</keyword>
<feature type="domain" description="Helicase C-terminal" evidence="9">
    <location>
        <begin position="171"/>
        <end position="417"/>
    </location>
</feature>
<dbReference type="EMBL" id="REGN01000670">
    <property type="protein sequence ID" value="RNA40129.1"/>
    <property type="molecule type" value="Genomic_DNA"/>
</dbReference>
<keyword evidence="4 10" id="KW-0378">Hydrolase</keyword>
<dbReference type="Pfam" id="PF21010">
    <property type="entry name" value="HA2_C"/>
    <property type="match status" value="1"/>
</dbReference>
<dbReference type="InterPro" id="IPR001650">
    <property type="entry name" value="Helicase_C-like"/>
</dbReference>
<dbReference type="Gene3D" id="1.20.120.1080">
    <property type="match status" value="1"/>
</dbReference>
<dbReference type="Pfam" id="PF00271">
    <property type="entry name" value="Helicase_C"/>
    <property type="match status" value="1"/>
</dbReference>